<dbReference type="PANTHER" id="PTHR30471:SF3">
    <property type="entry name" value="UPF0758 PROTEIN YEES-RELATED"/>
    <property type="match status" value="1"/>
</dbReference>
<keyword evidence="3" id="KW-0378">Hydrolase</keyword>
<dbReference type="Proteomes" id="UP000229641">
    <property type="component" value="Unassembled WGS sequence"/>
</dbReference>
<dbReference type="InterPro" id="IPR025657">
    <property type="entry name" value="RadC_JAB"/>
</dbReference>
<evidence type="ECO:0000256" key="3">
    <source>
        <dbReference type="ARBA" id="ARBA00022801"/>
    </source>
</evidence>
<accession>A0A2H0LYX0</accession>
<dbReference type="PROSITE" id="PS50249">
    <property type="entry name" value="MPN"/>
    <property type="match status" value="1"/>
</dbReference>
<dbReference type="Gene3D" id="3.40.140.10">
    <property type="entry name" value="Cytidine Deaminase, domain 2"/>
    <property type="match status" value="1"/>
</dbReference>
<keyword evidence="5" id="KW-0482">Metalloprotease</keyword>
<dbReference type="GO" id="GO:0046872">
    <property type="term" value="F:metal ion binding"/>
    <property type="evidence" value="ECO:0007669"/>
    <property type="project" value="UniProtKB-KW"/>
</dbReference>
<proteinExistence type="predicted"/>
<dbReference type="InterPro" id="IPR037518">
    <property type="entry name" value="MPN"/>
</dbReference>
<organism evidence="7 8">
    <name type="scientific">Candidatus Ghiorseimicrobium undicola</name>
    <dbReference type="NCBI Taxonomy" id="1974746"/>
    <lineage>
        <taxon>Bacteria</taxon>
        <taxon>Pseudomonadati</taxon>
        <taxon>Candidatus Omnitrophota</taxon>
        <taxon>Candidatus Ghiorseimicrobium</taxon>
    </lineage>
</organism>
<dbReference type="SUPFAM" id="SSF102712">
    <property type="entry name" value="JAB1/MPN domain"/>
    <property type="match status" value="1"/>
</dbReference>
<gene>
    <name evidence="7" type="ORF">COV72_02375</name>
</gene>
<keyword evidence="1" id="KW-0645">Protease</keyword>
<comment type="caution">
    <text evidence="7">The sequence shown here is derived from an EMBL/GenBank/DDBJ whole genome shotgun (WGS) entry which is preliminary data.</text>
</comment>
<keyword evidence="4" id="KW-0862">Zinc</keyword>
<dbReference type="GO" id="GO:0006508">
    <property type="term" value="P:proteolysis"/>
    <property type="evidence" value="ECO:0007669"/>
    <property type="project" value="UniProtKB-KW"/>
</dbReference>
<evidence type="ECO:0000313" key="8">
    <source>
        <dbReference type="Proteomes" id="UP000229641"/>
    </source>
</evidence>
<protein>
    <submittedName>
        <fullName evidence="7">DNA repair protein RadC</fullName>
    </submittedName>
</protein>
<evidence type="ECO:0000256" key="4">
    <source>
        <dbReference type="ARBA" id="ARBA00022833"/>
    </source>
</evidence>
<evidence type="ECO:0000256" key="1">
    <source>
        <dbReference type="ARBA" id="ARBA00022670"/>
    </source>
</evidence>
<dbReference type="InterPro" id="IPR001405">
    <property type="entry name" value="UPF0758"/>
</dbReference>
<dbReference type="CDD" id="cd08071">
    <property type="entry name" value="MPN_DUF2466"/>
    <property type="match status" value="1"/>
</dbReference>
<dbReference type="PROSITE" id="PS01302">
    <property type="entry name" value="UPF0758"/>
    <property type="match status" value="1"/>
</dbReference>
<sequence>MEIKLKEEKRVVSAEAVAAILNEILKSEEEIDREKEHFWSIGLTANNHIKYIDLVHLGSVNQCPCHPMEIYRRACIKGVVSLIVAHNHPSGSPKPSAEDQRATTRLKEAGDILGIKLLDHIVLGRESYYSFSDENALGRSVVRVKRGGDI</sequence>
<dbReference type="Pfam" id="PF04002">
    <property type="entry name" value="RadC"/>
    <property type="match status" value="1"/>
</dbReference>
<evidence type="ECO:0000256" key="2">
    <source>
        <dbReference type="ARBA" id="ARBA00022723"/>
    </source>
</evidence>
<evidence type="ECO:0000256" key="5">
    <source>
        <dbReference type="ARBA" id="ARBA00023049"/>
    </source>
</evidence>
<dbReference type="PANTHER" id="PTHR30471">
    <property type="entry name" value="DNA REPAIR PROTEIN RADC"/>
    <property type="match status" value="1"/>
</dbReference>
<name>A0A2H0LYX0_9BACT</name>
<dbReference type="GO" id="GO:0008237">
    <property type="term" value="F:metallopeptidase activity"/>
    <property type="evidence" value="ECO:0007669"/>
    <property type="project" value="UniProtKB-KW"/>
</dbReference>
<evidence type="ECO:0000313" key="7">
    <source>
        <dbReference type="EMBL" id="PIQ89576.1"/>
    </source>
</evidence>
<dbReference type="EMBL" id="PCWA01000033">
    <property type="protein sequence ID" value="PIQ89576.1"/>
    <property type="molecule type" value="Genomic_DNA"/>
</dbReference>
<keyword evidence="2" id="KW-0479">Metal-binding</keyword>
<reference evidence="7 8" key="1">
    <citation type="submission" date="2017-09" db="EMBL/GenBank/DDBJ databases">
        <title>Depth-based differentiation of microbial function through sediment-hosted aquifers and enrichment of novel symbionts in the deep terrestrial subsurface.</title>
        <authorList>
            <person name="Probst A.J."/>
            <person name="Ladd B."/>
            <person name="Jarett J.K."/>
            <person name="Geller-Mcgrath D.E."/>
            <person name="Sieber C.M."/>
            <person name="Emerson J.B."/>
            <person name="Anantharaman K."/>
            <person name="Thomas B.C."/>
            <person name="Malmstrom R."/>
            <person name="Stieglmeier M."/>
            <person name="Klingl A."/>
            <person name="Woyke T."/>
            <person name="Ryan C.M."/>
            <person name="Banfield J.F."/>
        </authorList>
    </citation>
    <scope>NUCLEOTIDE SEQUENCE [LARGE SCALE GENOMIC DNA]</scope>
    <source>
        <strain evidence="7">CG11_big_fil_rev_8_21_14_0_20_42_13</strain>
    </source>
</reference>
<dbReference type="AlphaFoldDB" id="A0A2H0LYX0"/>
<feature type="domain" description="MPN" evidence="6">
    <location>
        <begin position="10"/>
        <end position="137"/>
    </location>
</feature>
<evidence type="ECO:0000259" key="6">
    <source>
        <dbReference type="PROSITE" id="PS50249"/>
    </source>
</evidence>
<dbReference type="InterPro" id="IPR020891">
    <property type="entry name" value="UPF0758_CS"/>
</dbReference>